<dbReference type="PANTHER" id="PTHR40788:SF2">
    <property type="entry name" value="CLR5 DOMAIN-CONTAINING PROTEIN"/>
    <property type="match status" value="1"/>
</dbReference>
<dbReference type="Proteomes" id="UP001305779">
    <property type="component" value="Unassembled WGS sequence"/>
</dbReference>
<feature type="region of interest" description="Disordered" evidence="1">
    <location>
        <begin position="955"/>
        <end position="1005"/>
    </location>
</feature>
<proteinExistence type="predicted"/>
<evidence type="ECO:0000313" key="2">
    <source>
        <dbReference type="EMBL" id="KAK4507077.1"/>
    </source>
</evidence>
<accession>A0ABR0EZU1</accession>
<dbReference type="EMBL" id="JAXOVC010000001">
    <property type="protein sequence ID" value="KAK4507077.1"/>
    <property type="molecule type" value="Genomic_DNA"/>
</dbReference>
<comment type="caution">
    <text evidence="2">The sequence shown here is derived from an EMBL/GenBank/DDBJ whole genome shotgun (WGS) entry which is preliminary data.</text>
</comment>
<protein>
    <submittedName>
        <fullName evidence="2">Uncharacterized protein</fullName>
    </submittedName>
</protein>
<name>A0ABR0EZU1_ZASCE</name>
<evidence type="ECO:0000313" key="3">
    <source>
        <dbReference type="Proteomes" id="UP001305779"/>
    </source>
</evidence>
<evidence type="ECO:0000256" key="1">
    <source>
        <dbReference type="SAM" id="MobiDB-lite"/>
    </source>
</evidence>
<gene>
    <name evidence="2" type="ORF">PRZ48_000811</name>
</gene>
<feature type="compositionally biased region" description="Basic and acidic residues" evidence="1">
    <location>
        <begin position="114"/>
        <end position="128"/>
    </location>
</feature>
<keyword evidence="3" id="KW-1185">Reference proteome</keyword>
<organism evidence="2 3">
    <name type="scientific">Zasmidium cellare</name>
    <name type="common">Wine cellar mold</name>
    <name type="synonym">Racodium cellare</name>
    <dbReference type="NCBI Taxonomy" id="395010"/>
    <lineage>
        <taxon>Eukaryota</taxon>
        <taxon>Fungi</taxon>
        <taxon>Dikarya</taxon>
        <taxon>Ascomycota</taxon>
        <taxon>Pezizomycotina</taxon>
        <taxon>Dothideomycetes</taxon>
        <taxon>Dothideomycetidae</taxon>
        <taxon>Mycosphaerellales</taxon>
        <taxon>Mycosphaerellaceae</taxon>
        <taxon>Zasmidium</taxon>
    </lineage>
</organism>
<feature type="compositionally biased region" description="Basic and acidic residues" evidence="1">
    <location>
        <begin position="226"/>
        <end position="237"/>
    </location>
</feature>
<reference evidence="2 3" key="1">
    <citation type="journal article" date="2023" name="G3 (Bethesda)">
        <title>A chromosome-level genome assembly of Zasmidium syzygii isolated from banana leaves.</title>
        <authorList>
            <person name="van Westerhoven A.C."/>
            <person name="Mehrabi R."/>
            <person name="Talebi R."/>
            <person name="Steentjes M.B.F."/>
            <person name="Corcolon B."/>
            <person name="Chong P.A."/>
            <person name="Kema G.H.J."/>
            <person name="Seidl M.F."/>
        </authorList>
    </citation>
    <scope>NUCLEOTIDE SEQUENCE [LARGE SCALE GENOMIC DNA]</scope>
    <source>
        <strain evidence="2 3">P124</strain>
    </source>
</reference>
<feature type="region of interest" description="Disordered" evidence="1">
    <location>
        <begin position="88"/>
        <end position="157"/>
    </location>
</feature>
<sequence length="1119" mass="127297">MPGYTGSSSSSPDARAINYLQSLTVDEVRAMVELMDLDVGIGVPSWVTDEDMEKYRNNMIRDIRSGPLRGQGSGIVASFPKSLLRAHNARRGPSRAPASGRVQRPANGSSLDYSRLDDVDTESEHEPDSDSDFSPDPDYVAHHNPAPGMEPFDNGFTAQESFDEPIEFLQTASLADIRRLLAMEERSSPRDRSDAEVERVRSEMMESLTMDSNDNQMRNNVLDGTSDSKRPWTDVERQTTNTARQTTNTAKAAAAAKGNIFMEKDDELFRRTMRHRRHAFPTKTRFATAEEVRAQARASSEAIFDHYENLKGYVERHEATIGERWAKKTKTQRSKVLLEAWPGMSREHRPDLDAADRTARDFSDVFDSEKYRDAYMWPHVNREDLSQPRILSLFIRSRGRNPPWAFLNSDIESVKIGQAIGGIDELYLNRHSICFRDRFTSETYGELVEIHTDEQWVNLIADGALPPHTGLTVLAIQERILSFLVHCCQLILHDIPPNELLDYPIQPEPTKDDSASTATSVSLANVVLEAPYRVPDGIDISRLKALFSAKRAAAQDHIWTLREDPSYFLDTLKEAMDHRYEQVRDAMGHLHPHFKPGKETLLWAPVVSNVVASAEWHLETWTRLCDIITRVEEELNKHNDPSSSRLPPPLKLELSYLKVFLKHAMVGPQAQLKAAFYSSPNMRQHMQRNQEDTPLLRKSGICEMKLWPSITNFEVFFGENSPEQRLLWLVKCLTAETHGNKVAAERWGLSTVLDELGRLIENKPRAKKLVSSHVASIISDMSVLAEATRQMIGYSGQLYEVPMERLSDSEGNDTFGIIIPWSNIIEEIEGSNPHEFYKLCIPPVDGRFHYPSEKRRSKKNHDAMRAAERNLDAFWHKVDTNLEIKRQWRLAHLKECDQCCGCGIQSAMRDLLAQPRYLHRLGPWVEPEKQQKEDTAAQQPLSEVYFDLEHRTERTVAKSHDHKHGHSYDHAHHHGRTKAKTRGTPHVLEEEATSAAQLAPSDQQDEHPSFALDARALKVFKTIFFNPAVSSTPGDVPWLDFVYAMTATGFQAEKLYGSVWQFKPKKLDVERSIQFHEPHPSGKIPYRTCRNHGRRLNRAYGWTGENFVLASKDAGKVQG</sequence>
<feature type="compositionally biased region" description="Basic residues" evidence="1">
    <location>
        <begin position="960"/>
        <end position="983"/>
    </location>
</feature>
<feature type="region of interest" description="Disordered" evidence="1">
    <location>
        <begin position="223"/>
        <end position="246"/>
    </location>
</feature>
<dbReference type="PANTHER" id="PTHR40788">
    <property type="entry name" value="CLR5 DOMAIN-CONTAINING PROTEIN-RELATED"/>
    <property type="match status" value="1"/>
</dbReference>